<feature type="transmembrane region" description="Helical" evidence="2">
    <location>
        <begin position="281"/>
        <end position="303"/>
    </location>
</feature>
<keyword evidence="2" id="KW-0812">Transmembrane</keyword>
<dbReference type="InterPro" id="IPR010178">
    <property type="entry name" value="Lit"/>
</dbReference>
<organism evidence="3 4">
    <name type="scientific">Arthrobacter alpinus</name>
    <dbReference type="NCBI Taxonomy" id="656366"/>
    <lineage>
        <taxon>Bacteria</taxon>
        <taxon>Bacillati</taxon>
        <taxon>Actinomycetota</taxon>
        <taxon>Actinomycetes</taxon>
        <taxon>Micrococcales</taxon>
        <taxon>Micrococcaceae</taxon>
        <taxon>Arthrobacter</taxon>
    </lineage>
</organism>
<gene>
    <name evidence="3" type="ORF">AS189_16700</name>
</gene>
<evidence type="ECO:0000313" key="4">
    <source>
        <dbReference type="Proteomes" id="UP000059574"/>
    </source>
</evidence>
<keyword evidence="2" id="KW-1133">Transmembrane helix</keyword>
<dbReference type="Proteomes" id="UP000059574">
    <property type="component" value="Chromosome"/>
</dbReference>
<feature type="region of interest" description="Disordered" evidence="1">
    <location>
        <begin position="78"/>
        <end position="175"/>
    </location>
</feature>
<feature type="transmembrane region" description="Helical" evidence="2">
    <location>
        <begin position="375"/>
        <end position="394"/>
    </location>
</feature>
<dbReference type="NCBIfam" id="TIGR01906">
    <property type="entry name" value="integ_TIGR01906"/>
    <property type="match status" value="1"/>
</dbReference>
<dbReference type="EMBL" id="CP013200">
    <property type="protein sequence ID" value="ALO67822.1"/>
    <property type="molecule type" value="Genomic_DNA"/>
</dbReference>
<evidence type="ECO:0008006" key="5">
    <source>
        <dbReference type="Google" id="ProtNLM"/>
    </source>
</evidence>
<reference evidence="3 4" key="2">
    <citation type="journal article" date="2016" name="J. Biotechnol.">
        <title>Complete genome sequence of Arthrobacter alpinus ERGS4:06, a yellow pigmented bacterium tolerant to cold and radiations isolated from Sikkim Himalaya.</title>
        <authorList>
            <person name="Kumar R."/>
            <person name="Singh D."/>
            <person name="Swarnkar M.K."/>
            <person name="Singh A.K."/>
            <person name="Kumar S."/>
        </authorList>
    </citation>
    <scope>NUCLEOTIDE SEQUENCE [LARGE SCALE GENOMIC DNA]</scope>
    <source>
        <strain evidence="3 4">ERGS4:06</strain>
    </source>
</reference>
<dbReference type="AlphaFoldDB" id="A0A0S2M2F4"/>
<sequence>MTVWHHHGVAAAGHGRVPVSFRLVSENSKPQDSETLDQPASEPAPAGPAQHGLLARVQSEAAAGADAAAAEKARARRAAAPVAESSVSKIKLEESAHPEPMRPASRMPRLPSDEEIASALAKSVSDAETGKAAGKTGTVSVAEPADAAVNTESAEDSAAMRPSAEELAKRKAARDKAANTKPVLPRVFQVLIAVFYPIVLLVLAIRLVTTSTFLWIEYHRPGFPSDSFGFTTDDRITYGSYTVDYLLNFASPRYLGDLVNSAGNPLFLSREVVHMADVKTVIVMAFLTALVLAIIMVIGMVYLSRRSFGGNRRAFFAGSIVTLALIIVLGIFAVTGWEAFFTEFHKIFFANGTWTFYTDDTLIRLFPSQFWMDSGIFIGAFVFVVSSLTLAFTWPTKDRRVAVSAAMRPGRRAA</sequence>
<dbReference type="Pfam" id="PF07314">
    <property type="entry name" value="Lit"/>
    <property type="match status" value="1"/>
</dbReference>
<feature type="compositionally biased region" description="Basic and acidic residues" evidence="1">
    <location>
        <begin position="90"/>
        <end position="100"/>
    </location>
</feature>
<protein>
    <recommendedName>
        <fullName evidence="5">Integral membrane protein TIGR01906</fullName>
    </recommendedName>
</protein>
<feature type="transmembrane region" description="Helical" evidence="2">
    <location>
        <begin position="315"/>
        <end position="337"/>
    </location>
</feature>
<reference evidence="4" key="1">
    <citation type="submission" date="2015-11" db="EMBL/GenBank/DDBJ databases">
        <authorList>
            <person name="Kumar R."/>
            <person name="Singh D."/>
            <person name="Swarnkar M.K."/>
            <person name="Singh A.K."/>
            <person name="Kumar S."/>
        </authorList>
    </citation>
    <scope>NUCLEOTIDE SEQUENCE [LARGE SCALE GENOMIC DNA]</scope>
    <source>
        <strain evidence="4">ERGS4:06</strain>
    </source>
</reference>
<keyword evidence="2" id="KW-0472">Membrane</keyword>
<evidence type="ECO:0000313" key="3">
    <source>
        <dbReference type="EMBL" id="ALO67822.1"/>
    </source>
</evidence>
<evidence type="ECO:0000256" key="1">
    <source>
        <dbReference type="SAM" id="MobiDB-lite"/>
    </source>
</evidence>
<accession>A0A0S2M2F4</accession>
<feature type="transmembrane region" description="Helical" evidence="2">
    <location>
        <begin position="190"/>
        <end position="216"/>
    </location>
</feature>
<evidence type="ECO:0000256" key="2">
    <source>
        <dbReference type="SAM" id="Phobius"/>
    </source>
</evidence>
<feature type="compositionally biased region" description="Basic and acidic residues" evidence="1">
    <location>
        <begin position="163"/>
        <end position="175"/>
    </location>
</feature>
<name>A0A0S2M2F4_9MICC</name>
<proteinExistence type="predicted"/>
<feature type="region of interest" description="Disordered" evidence="1">
    <location>
        <begin position="25"/>
        <end position="51"/>
    </location>
</feature>